<sequence length="199" mass="21757">MNASPDDPVGSPESHIDWDAEGIETELGWSLQAMYQGFARSASGAVASVPGGPRGYQVLVAITTEPVSSQLALATRLGIDKTAMTYVIDALESDGLVERRPDPQDRRIRQVHPTHKGRALLTTSRQSLRDVEELLMRDLDADERRQLRFLLARVALGAGDMDAASATIDTSLEQPIAAPERSRRRGTTSPDHNRTSEQQ</sequence>
<protein>
    <submittedName>
        <fullName evidence="6">MarR family transcriptional regulator</fullName>
    </submittedName>
</protein>
<proteinExistence type="predicted"/>
<gene>
    <name evidence="6" type="ORF">ELQ94_06645</name>
</gene>
<dbReference type="InterPro" id="IPR000835">
    <property type="entry name" value="HTH_MarR-typ"/>
</dbReference>
<evidence type="ECO:0000313" key="7">
    <source>
        <dbReference type="Proteomes" id="UP000274909"/>
    </source>
</evidence>
<keyword evidence="7" id="KW-1185">Reference proteome</keyword>
<dbReference type="GO" id="GO:0003677">
    <property type="term" value="F:DNA binding"/>
    <property type="evidence" value="ECO:0007669"/>
    <property type="project" value="UniProtKB-KW"/>
</dbReference>
<evidence type="ECO:0000313" key="6">
    <source>
        <dbReference type="EMBL" id="RUR01193.1"/>
    </source>
</evidence>
<feature type="domain" description="HTH marR-type" evidence="5">
    <location>
        <begin position="24"/>
        <end position="156"/>
    </location>
</feature>
<dbReference type="PANTHER" id="PTHR33164">
    <property type="entry name" value="TRANSCRIPTIONAL REGULATOR, MARR FAMILY"/>
    <property type="match status" value="1"/>
</dbReference>
<dbReference type="InterPro" id="IPR023187">
    <property type="entry name" value="Tscrpt_reg_MarR-type_CS"/>
</dbReference>
<keyword evidence="1" id="KW-0805">Transcription regulation</keyword>
<dbReference type="InterPro" id="IPR036388">
    <property type="entry name" value="WH-like_DNA-bd_sf"/>
</dbReference>
<dbReference type="InterPro" id="IPR039422">
    <property type="entry name" value="MarR/SlyA-like"/>
</dbReference>
<dbReference type="InterPro" id="IPR036390">
    <property type="entry name" value="WH_DNA-bd_sf"/>
</dbReference>
<reference evidence="6 7" key="1">
    <citation type="submission" date="2018-12" db="EMBL/GenBank/DDBJ databases">
        <authorList>
            <person name="Li F."/>
        </authorList>
    </citation>
    <scope>NUCLEOTIDE SEQUENCE [LARGE SCALE GENOMIC DNA]</scope>
    <source>
        <strain evidence="6 7">EGI 6500705</strain>
    </source>
</reference>
<dbReference type="Gene3D" id="1.10.10.10">
    <property type="entry name" value="Winged helix-like DNA-binding domain superfamily/Winged helix DNA-binding domain"/>
    <property type="match status" value="1"/>
</dbReference>
<evidence type="ECO:0000256" key="3">
    <source>
        <dbReference type="ARBA" id="ARBA00023163"/>
    </source>
</evidence>
<dbReference type="SUPFAM" id="SSF46785">
    <property type="entry name" value="Winged helix' DNA-binding domain"/>
    <property type="match status" value="1"/>
</dbReference>
<evidence type="ECO:0000259" key="5">
    <source>
        <dbReference type="PROSITE" id="PS50995"/>
    </source>
</evidence>
<comment type="caution">
    <text evidence="6">The sequence shown here is derived from an EMBL/GenBank/DDBJ whole genome shotgun (WGS) entry which is preliminary data.</text>
</comment>
<organism evidence="6 7">
    <name type="scientific">Labedella endophytica</name>
    <dbReference type="NCBI Taxonomy" id="1523160"/>
    <lineage>
        <taxon>Bacteria</taxon>
        <taxon>Bacillati</taxon>
        <taxon>Actinomycetota</taxon>
        <taxon>Actinomycetes</taxon>
        <taxon>Micrococcales</taxon>
        <taxon>Microbacteriaceae</taxon>
        <taxon>Labedella</taxon>
    </lineage>
</organism>
<dbReference type="AlphaFoldDB" id="A0A433JSB2"/>
<keyword evidence="3" id="KW-0804">Transcription</keyword>
<accession>A0A433JSB2</accession>
<dbReference type="EMBL" id="RZGZ01000002">
    <property type="protein sequence ID" value="RUR01193.1"/>
    <property type="molecule type" value="Genomic_DNA"/>
</dbReference>
<dbReference type="PANTHER" id="PTHR33164:SF43">
    <property type="entry name" value="HTH-TYPE TRANSCRIPTIONAL REPRESSOR YETL"/>
    <property type="match status" value="1"/>
</dbReference>
<dbReference type="PROSITE" id="PS50995">
    <property type="entry name" value="HTH_MARR_2"/>
    <property type="match status" value="1"/>
</dbReference>
<name>A0A433JSB2_9MICO</name>
<evidence type="ECO:0000256" key="1">
    <source>
        <dbReference type="ARBA" id="ARBA00023015"/>
    </source>
</evidence>
<dbReference type="OrthoDB" id="8635520at2"/>
<evidence type="ECO:0000256" key="2">
    <source>
        <dbReference type="ARBA" id="ARBA00023125"/>
    </source>
</evidence>
<evidence type="ECO:0000256" key="4">
    <source>
        <dbReference type="SAM" id="MobiDB-lite"/>
    </source>
</evidence>
<dbReference type="PRINTS" id="PR00598">
    <property type="entry name" value="HTHMARR"/>
</dbReference>
<dbReference type="Pfam" id="PF01047">
    <property type="entry name" value="MarR"/>
    <property type="match status" value="1"/>
</dbReference>
<dbReference type="GO" id="GO:0006950">
    <property type="term" value="P:response to stress"/>
    <property type="evidence" value="ECO:0007669"/>
    <property type="project" value="TreeGrafter"/>
</dbReference>
<keyword evidence="2" id="KW-0238">DNA-binding</keyword>
<dbReference type="PROSITE" id="PS01117">
    <property type="entry name" value="HTH_MARR_1"/>
    <property type="match status" value="1"/>
</dbReference>
<dbReference type="GO" id="GO:0003700">
    <property type="term" value="F:DNA-binding transcription factor activity"/>
    <property type="evidence" value="ECO:0007669"/>
    <property type="project" value="InterPro"/>
</dbReference>
<dbReference type="Proteomes" id="UP000274909">
    <property type="component" value="Unassembled WGS sequence"/>
</dbReference>
<dbReference type="RefSeq" id="WP_127048455.1">
    <property type="nucleotide sequence ID" value="NZ_RZGZ01000002.1"/>
</dbReference>
<dbReference type="SMART" id="SM00347">
    <property type="entry name" value="HTH_MARR"/>
    <property type="match status" value="1"/>
</dbReference>
<feature type="region of interest" description="Disordered" evidence="4">
    <location>
        <begin position="167"/>
        <end position="199"/>
    </location>
</feature>